<keyword evidence="6" id="KW-1185">Reference proteome</keyword>
<evidence type="ECO:0000256" key="3">
    <source>
        <dbReference type="PROSITE-ProRule" id="PRU01161"/>
    </source>
</evidence>
<proteinExistence type="inferred from homology"/>
<evidence type="ECO:0000259" key="4">
    <source>
        <dbReference type="PROSITE" id="PS51635"/>
    </source>
</evidence>
<evidence type="ECO:0000256" key="2">
    <source>
        <dbReference type="ARBA" id="ARBA00023098"/>
    </source>
</evidence>
<dbReference type="SUPFAM" id="SSF52151">
    <property type="entry name" value="FabD/lysophospholipase-like"/>
    <property type="match status" value="1"/>
</dbReference>
<protein>
    <submittedName>
        <fullName evidence="5">Patatin-like phospholipase family protein</fullName>
    </submittedName>
</protein>
<feature type="short sequence motif" description="DGA/G" evidence="3">
    <location>
        <begin position="194"/>
        <end position="196"/>
    </location>
</feature>
<dbReference type="InterPro" id="IPR016035">
    <property type="entry name" value="Acyl_Trfase/lysoPLipase"/>
</dbReference>
<dbReference type="Proteomes" id="UP001569414">
    <property type="component" value="Unassembled WGS sequence"/>
</dbReference>
<feature type="short sequence motif" description="GXGXXG" evidence="3">
    <location>
        <begin position="10"/>
        <end position="15"/>
    </location>
</feature>
<dbReference type="Gene3D" id="3.40.1090.10">
    <property type="entry name" value="Cytosolic phospholipase A2 catalytic domain"/>
    <property type="match status" value="1"/>
</dbReference>
<sequence length="342" mass="38519">MAIRILSIDGGGIRGILPGEILVSLEHKLKVKSGNPDARIGEYFDLIAGTSTGAVLGAAYVCPNKKGKPKFTAQEAVNIYLKEGDKVFESGTWPYFDKLKLLRGEKYSTHELERVLKKYFGKTTLSKLLKPTCFVSYDINKREQIIFRQHCAIVRKEDFLVRDLLRGSTAAPTYFEPARIYSLPPLNKKYALVDGGMVASDPALCAYSEAIKFTGISGIKDMIIVSLGTGKQLKSYKYKEVKDWGIFNWTRPTIDIALNGGAQMTHYYLKQITSTVENTEYYRLQPNLYNADPAMDNASAENLRKLKKSGQQNAKDFDHELDEIAFTLVNTHGSHEYQQYNR</sequence>
<feature type="short sequence motif" description="GXSXG" evidence="3">
    <location>
        <begin position="49"/>
        <end position="53"/>
    </location>
</feature>
<keyword evidence="2 3" id="KW-0443">Lipid metabolism</keyword>
<dbReference type="RefSeq" id="WP_371843998.1">
    <property type="nucleotide sequence ID" value="NZ_JBGMEL010000012.1"/>
</dbReference>
<dbReference type="PROSITE" id="PS51635">
    <property type="entry name" value="PNPLA"/>
    <property type="match status" value="1"/>
</dbReference>
<gene>
    <name evidence="5" type="ORF">ACCI51_13350</name>
</gene>
<comment type="caution">
    <text evidence="5">The sequence shown here is derived from an EMBL/GenBank/DDBJ whole genome shotgun (WGS) entry which is preliminary data.</text>
</comment>
<dbReference type="PANTHER" id="PTHR32176:SF92">
    <property type="entry name" value="XYLOSE ISOMERASE"/>
    <property type="match status" value="1"/>
</dbReference>
<dbReference type="Pfam" id="PF01734">
    <property type="entry name" value="Patatin"/>
    <property type="match status" value="1"/>
</dbReference>
<feature type="active site" description="Proton acceptor" evidence="3">
    <location>
        <position position="194"/>
    </location>
</feature>
<feature type="active site" description="Nucleophile" evidence="3">
    <location>
        <position position="51"/>
    </location>
</feature>
<evidence type="ECO:0000313" key="5">
    <source>
        <dbReference type="EMBL" id="MFA0791538.1"/>
    </source>
</evidence>
<evidence type="ECO:0000256" key="1">
    <source>
        <dbReference type="ARBA" id="ARBA00010240"/>
    </source>
</evidence>
<dbReference type="EMBL" id="JBGMEL010000012">
    <property type="protein sequence ID" value="MFA0791538.1"/>
    <property type="molecule type" value="Genomic_DNA"/>
</dbReference>
<dbReference type="PANTHER" id="PTHR32176">
    <property type="entry name" value="XYLOSE ISOMERASE"/>
    <property type="match status" value="1"/>
</dbReference>
<name>A0ABV4NR43_9GAMM</name>
<organism evidence="5 6">
    <name type="scientific">Microbulbifer echini</name>
    <dbReference type="NCBI Taxonomy" id="1529067"/>
    <lineage>
        <taxon>Bacteria</taxon>
        <taxon>Pseudomonadati</taxon>
        <taxon>Pseudomonadota</taxon>
        <taxon>Gammaproteobacteria</taxon>
        <taxon>Cellvibrionales</taxon>
        <taxon>Microbulbiferaceae</taxon>
        <taxon>Microbulbifer</taxon>
    </lineage>
</organism>
<accession>A0ABV4NR43</accession>
<keyword evidence="3" id="KW-0378">Hydrolase</keyword>
<dbReference type="InterPro" id="IPR002641">
    <property type="entry name" value="PNPLA_dom"/>
</dbReference>
<comment type="similarity">
    <text evidence="1">Belongs to the patatin family.</text>
</comment>
<reference evidence="5 6" key="1">
    <citation type="submission" date="2024-08" db="EMBL/GenBank/DDBJ databases">
        <authorList>
            <person name="Ishaq N."/>
        </authorList>
    </citation>
    <scope>NUCLEOTIDE SEQUENCE [LARGE SCALE GENOMIC DNA]</scope>
    <source>
        <strain evidence="5 6">JCM 30400</strain>
    </source>
</reference>
<feature type="domain" description="PNPLA" evidence="4">
    <location>
        <begin position="6"/>
        <end position="207"/>
    </location>
</feature>
<keyword evidence="3" id="KW-0442">Lipid degradation</keyword>
<evidence type="ECO:0000313" key="6">
    <source>
        <dbReference type="Proteomes" id="UP001569414"/>
    </source>
</evidence>